<dbReference type="PROSITE" id="PS51085">
    <property type="entry name" value="2FE2S_FER_2"/>
    <property type="match status" value="1"/>
</dbReference>
<gene>
    <name evidence="12" type="ORF">SAMN04488004_13332</name>
</gene>
<dbReference type="GO" id="GO:0046872">
    <property type="term" value="F:metal ion binding"/>
    <property type="evidence" value="ECO:0007669"/>
    <property type="project" value="UniProtKB-KW"/>
</dbReference>
<evidence type="ECO:0000259" key="11">
    <source>
        <dbReference type="PROSITE" id="PS51384"/>
    </source>
</evidence>
<evidence type="ECO:0000313" key="12">
    <source>
        <dbReference type="EMBL" id="SFL62186.1"/>
    </source>
</evidence>
<dbReference type="InterPro" id="IPR050415">
    <property type="entry name" value="MRET"/>
</dbReference>
<dbReference type="InterPro" id="IPR017938">
    <property type="entry name" value="Riboflavin_synthase-like_b-brl"/>
</dbReference>
<dbReference type="Gene3D" id="3.10.20.30">
    <property type="match status" value="1"/>
</dbReference>
<dbReference type="InterPro" id="IPR001041">
    <property type="entry name" value="2Fe-2S_ferredoxin-type"/>
</dbReference>
<keyword evidence="6" id="KW-0560">Oxidoreductase</keyword>
<dbReference type="PRINTS" id="PR00406">
    <property type="entry name" value="CYTB5RDTASE"/>
</dbReference>
<dbReference type="SUPFAM" id="SSF52343">
    <property type="entry name" value="Ferredoxin reductase-like, C-terminal NADP-linked domain"/>
    <property type="match status" value="1"/>
</dbReference>
<evidence type="ECO:0000256" key="5">
    <source>
        <dbReference type="ARBA" id="ARBA00022827"/>
    </source>
</evidence>
<dbReference type="Proteomes" id="UP000199550">
    <property type="component" value="Unassembled WGS sequence"/>
</dbReference>
<keyword evidence="2" id="KW-0285">Flavoprotein</keyword>
<keyword evidence="7" id="KW-0408">Iron</keyword>
<evidence type="ECO:0000256" key="1">
    <source>
        <dbReference type="ARBA" id="ARBA00001974"/>
    </source>
</evidence>
<dbReference type="EMBL" id="FOTF01000033">
    <property type="protein sequence ID" value="SFL62186.1"/>
    <property type="molecule type" value="Genomic_DNA"/>
</dbReference>
<reference evidence="12 13" key="1">
    <citation type="submission" date="2016-10" db="EMBL/GenBank/DDBJ databases">
        <authorList>
            <person name="de Groot N.N."/>
        </authorList>
    </citation>
    <scope>NUCLEOTIDE SEQUENCE [LARGE SCALE GENOMIC DNA]</scope>
    <source>
        <strain evidence="12 13">DSM 16199</strain>
    </source>
</reference>
<sequence length="314" mass="33432">MRTFLLTPDDGSRIEHDPGQFMTFRIETDAGKIERCYTISSSAARDGGIEITVKRQSGAGSEQLHTSLCRGARIEALGPSGRFGPAAWPGDAYALIAAGSGVTPMLSILRTAADRGIDIDAVLIQVAPQTADLIAAAETDALARRLPNLVVVRLTTREARSTRLDAGTLMRIVPDLARRTVLCCGPQGFMAMVRAATRAAGVPPERYGEESFDFSSPEAEVAPSMETPVRSVTFAKSGQVFSCAETSTILSAVKQAGLPLPSSCARGMCGTCKTFKHSGEVTMSHDGGIRQREIDRGFILPCVSRPLTDIVLDC</sequence>
<dbReference type="InterPro" id="IPR017927">
    <property type="entry name" value="FAD-bd_FR_type"/>
</dbReference>
<organism evidence="12 13">
    <name type="scientific">Loktanella salsilacus</name>
    <dbReference type="NCBI Taxonomy" id="195913"/>
    <lineage>
        <taxon>Bacteria</taxon>
        <taxon>Pseudomonadati</taxon>
        <taxon>Pseudomonadota</taxon>
        <taxon>Alphaproteobacteria</taxon>
        <taxon>Rhodobacterales</taxon>
        <taxon>Roseobacteraceae</taxon>
        <taxon>Loktanella</taxon>
    </lineage>
</organism>
<dbReference type="InterPro" id="IPR012675">
    <property type="entry name" value="Beta-grasp_dom_sf"/>
</dbReference>
<evidence type="ECO:0000256" key="3">
    <source>
        <dbReference type="ARBA" id="ARBA00022714"/>
    </source>
</evidence>
<dbReference type="InterPro" id="IPR036010">
    <property type="entry name" value="2Fe-2S_ferredoxin-like_sf"/>
</dbReference>
<dbReference type="CDD" id="cd00207">
    <property type="entry name" value="fer2"/>
    <property type="match status" value="1"/>
</dbReference>
<evidence type="ECO:0000313" key="13">
    <source>
        <dbReference type="Proteomes" id="UP000199550"/>
    </source>
</evidence>
<keyword evidence="13" id="KW-1185">Reference proteome</keyword>
<dbReference type="Pfam" id="PF00111">
    <property type="entry name" value="Fer2"/>
    <property type="match status" value="1"/>
</dbReference>
<keyword evidence="8" id="KW-0411">Iron-sulfur</keyword>
<evidence type="ECO:0000256" key="2">
    <source>
        <dbReference type="ARBA" id="ARBA00022630"/>
    </source>
</evidence>
<feature type="domain" description="FAD-binding FR-type" evidence="11">
    <location>
        <begin position="1"/>
        <end position="86"/>
    </location>
</feature>
<evidence type="ECO:0000256" key="7">
    <source>
        <dbReference type="ARBA" id="ARBA00023004"/>
    </source>
</evidence>
<evidence type="ECO:0000256" key="9">
    <source>
        <dbReference type="ARBA" id="ARBA00061434"/>
    </source>
</evidence>
<dbReference type="InterPro" id="IPR006058">
    <property type="entry name" value="2Fe2S_fd_BS"/>
</dbReference>
<protein>
    <submittedName>
        <fullName evidence="12">Ferredoxin-NADP reductase</fullName>
    </submittedName>
</protein>
<dbReference type="Pfam" id="PF00175">
    <property type="entry name" value="NAD_binding_1"/>
    <property type="match status" value="1"/>
</dbReference>
<dbReference type="STRING" id="195913.SAMN04488004_13332"/>
<dbReference type="PANTHER" id="PTHR47354:SF6">
    <property type="entry name" value="NADH OXIDOREDUCTASE HCR"/>
    <property type="match status" value="1"/>
</dbReference>
<dbReference type="SUPFAM" id="SSF54292">
    <property type="entry name" value="2Fe-2S ferredoxin-like"/>
    <property type="match status" value="1"/>
</dbReference>
<dbReference type="InterPro" id="IPR008333">
    <property type="entry name" value="Cbr1-like_FAD-bd_dom"/>
</dbReference>
<dbReference type="GO" id="GO:0051537">
    <property type="term" value="F:2 iron, 2 sulfur cluster binding"/>
    <property type="evidence" value="ECO:0007669"/>
    <property type="project" value="UniProtKB-KW"/>
</dbReference>
<evidence type="ECO:0000259" key="10">
    <source>
        <dbReference type="PROSITE" id="PS51085"/>
    </source>
</evidence>
<dbReference type="Gene3D" id="2.40.30.10">
    <property type="entry name" value="Translation factors"/>
    <property type="match status" value="1"/>
</dbReference>
<comment type="similarity">
    <text evidence="9">In the N-terminal section; belongs to the FAD-binding oxidoreductase type 6 family.</text>
</comment>
<dbReference type="GO" id="GO:0016491">
    <property type="term" value="F:oxidoreductase activity"/>
    <property type="evidence" value="ECO:0007669"/>
    <property type="project" value="UniProtKB-KW"/>
</dbReference>
<dbReference type="PROSITE" id="PS51384">
    <property type="entry name" value="FAD_FR"/>
    <property type="match status" value="1"/>
</dbReference>
<keyword evidence="5" id="KW-0274">FAD</keyword>
<dbReference type="SUPFAM" id="SSF63380">
    <property type="entry name" value="Riboflavin synthase domain-like"/>
    <property type="match status" value="1"/>
</dbReference>
<dbReference type="Pfam" id="PF00970">
    <property type="entry name" value="FAD_binding_6"/>
    <property type="match status" value="1"/>
</dbReference>
<evidence type="ECO:0000256" key="4">
    <source>
        <dbReference type="ARBA" id="ARBA00022723"/>
    </source>
</evidence>
<evidence type="ECO:0000256" key="6">
    <source>
        <dbReference type="ARBA" id="ARBA00023002"/>
    </source>
</evidence>
<dbReference type="PANTHER" id="PTHR47354">
    <property type="entry name" value="NADH OXIDOREDUCTASE HCR"/>
    <property type="match status" value="1"/>
</dbReference>
<dbReference type="Gene3D" id="3.40.50.80">
    <property type="entry name" value="Nucleotide-binding domain of ferredoxin-NADP reductase (FNR) module"/>
    <property type="match status" value="1"/>
</dbReference>
<accession>A0A1I4J7U8</accession>
<dbReference type="InterPro" id="IPR001433">
    <property type="entry name" value="OxRdtase_FAD/NAD-bd"/>
</dbReference>
<keyword evidence="3" id="KW-0001">2Fe-2S</keyword>
<keyword evidence="4" id="KW-0479">Metal-binding</keyword>
<proteinExistence type="inferred from homology"/>
<evidence type="ECO:0000256" key="8">
    <source>
        <dbReference type="ARBA" id="ARBA00023014"/>
    </source>
</evidence>
<dbReference type="AlphaFoldDB" id="A0A1I4J7U8"/>
<dbReference type="PROSITE" id="PS00197">
    <property type="entry name" value="2FE2S_FER_1"/>
    <property type="match status" value="1"/>
</dbReference>
<dbReference type="InterPro" id="IPR039261">
    <property type="entry name" value="FNR_nucleotide-bd"/>
</dbReference>
<feature type="domain" description="2Fe-2S ferredoxin-type" evidence="10">
    <location>
        <begin position="230"/>
        <end position="314"/>
    </location>
</feature>
<name>A0A1I4J7U8_9RHOB</name>
<comment type="cofactor">
    <cofactor evidence="1">
        <name>FAD</name>
        <dbReference type="ChEBI" id="CHEBI:57692"/>
    </cofactor>
</comment>